<dbReference type="EMBL" id="KZ824536">
    <property type="protein sequence ID" value="RAK93758.1"/>
    <property type="molecule type" value="Genomic_DNA"/>
</dbReference>
<gene>
    <name evidence="1" type="ORF">BO79DRAFT_206632</name>
</gene>
<evidence type="ECO:0000313" key="1">
    <source>
        <dbReference type="EMBL" id="RAK93758.1"/>
    </source>
</evidence>
<name>A0ACD1ITZ4_9EURO</name>
<accession>A0ACD1ITZ4</accession>
<dbReference type="Proteomes" id="UP000249748">
    <property type="component" value="Unassembled WGS sequence"/>
</dbReference>
<proteinExistence type="predicted"/>
<reference evidence="1" key="1">
    <citation type="submission" date="2018-02" db="EMBL/GenBank/DDBJ databases">
        <title>The genomes of Aspergillus section Nigri reveals drivers in fungal speciation.</title>
        <authorList>
            <consortium name="DOE Joint Genome Institute"/>
            <person name="Vesth T.C."/>
            <person name="Nybo J."/>
            <person name="Theobald S."/>
            <person name="Brandl J."/>
            <person name="Frisvad J.C."/>
            <person name="Nielsen K.F."/>
            <person name="Lyhne E.K."/>
            <person name="Kogle M.E."/>
            <person name="Kuo A."/>
            <person name="Riley R."/>
            <person name="Clum A."/>
            <person name="Nolan M."/>
            <person name="Lipzen A."/>
            <person name="Salamov A."/>
            <person name="Henrissat B."/>
            <person name="Wiebenga A."/>
            <person name="De vries R.P."/>
            <person name="Grigoriev I.V."/>
            <person name="Mortensen U.H."/>
            <person name="Andersen M.R."/>
            <person name="Baker S.E."/>
        </authorList>
    </citation>
    <scope>NUCLEOTIDE SEQUENCE</scope>
    <source>
        <strain evidence="1">CBS 115574</strain>
    </source>
</reference>
<protein>
    <submittedName>
        <fullName evidence="1">Uncharacterized protein</fullName>
    </submittedName>
</protein>
<evidence type="ECO:0000313" key="2">
    <source>
        <dbReference type="Proteomes" id="UP000249748"/>
    </source>
</evidence>
<organism evidence="1 2">
    <name type="scientific">Aspergillus costaricaensis CBS 115574</name>
    <dbReference type="NCBI Taxonomy" id="1448317"/>
    <lineage>
        <taxon>Eukaryota</taxon>
        <taxon>Fungi</taxon>
        <taxon>Dikarya</taxon>
        <taxon>Ascomycota</taxon>
        <taxon>Pezizomycotina</taxon>
        <taxon>Eurotiomycetes</taxon>
        <taxon>Eurotiomycetidae</taxon>
        <taxon>Eurotiales</taxon>
        <taxon>Aspergillaceae</taxon>
        <taxon>Aspergillus</taxon>
        <taxon>Aspergillus subgen. Circumdati</taxon>
    </lineage>
</organism>
<keyword evidence="2" id="KW-1185">Reference proteome</keyword>
<sequence length="170" mass="19214">MSHYPVYIIRTHLAIPDPDLPSPRYHTAILVETDQVTGSGTIHEVTGDITSPEGMQYEIKLVARPESDENFFSRTLLGMTDAANYPDSWDKALREIPAPPQQKAFNIKRMKTEPFKRLSPLEFYEDGEERRPLVKCTEWVADKAVPALRKAGLLQSSISVKFCQGIALRL</sequence>